<feature type="non-terminal residue" evidence="1">
    <location>
        <position position="89"/>
    </location>
</feature>
<evidence type="ECO:0008006" key="3">
    <source>
        <dbReference type="Google" id="ProtNLM"/>
    </source>
</evidence>
<dbReference type="EMBL" id="CAAALY010252809">
    <property type="protein sequence ID" value="VEL36644.1"/>
    <property type="molecule type" value="Genomic_DNA"/>
</dbReference>
<gene>
    <name evidence="1" type="ORF">PXEA_LOCUS30084</name>
</gene>
<reference evidence="1" key="1">
    <citation type="submission" date="2018-11" db="EMBL/GenBank/DDBJ databases">
        <authorList>
            <consortium name="Pathogen Informatics"/>
        </authorList>
    </citation>
    <scope>NUCLEOTIDE SEQUENCE</scope>
</reference>
<evidence type="ECO:0000313" key="1">
    <source>
        <dbReference type="EMBL" id="VEL36644.1"/>
    </source>
</evidence>
<comment type="caution">
    <text evidence="1">The sequence shown here is derived from an EMBL/GenBank/DDBJ whole genome shotgun (WGS) entry which is preliminary data.</text>
</comment>
<name>A0A448XHH3_9PLAT</name>
<sequence>MLDVLLIVKRYEYVNLFHTITDWYNAFLAMRWGHLPASRVKILFVDAHPAGSLDEVWDRLFPAGVWQIKSVRRPFVTGNKTEQYVFINQ</sequence>
<dbReference type="AlphaFoldDB" id="A0A448XHH3"/>
<proteinExistence type="predicted"/>
<protein>
    <recommendedName>
        <fullName evidence="3">DDE-1 domain-containing protein</fullName>
    </recommendedName>
</protein>
<accession>A0A448XHH3</accession>
<keyword evidence="2" id="KW-1185">Reference proteome</keyword>
<dbReference type="OrthoDB" id="529273at2759"/>
<dbReference type="Proteomes" id="UP000784294">
    <property type="component" value="Unassembled WGS sequence"/>
</dbReference>
<evidence type="ECO:0000313" key="2">
    <source>
        <dbReference type="Proteomes" id="UP000784294"/>
    </source>
</evidence>
<organism evidence="1 2">
    <name type="scientific">Protopolystoma xenopodis</name>
    <dbReference type="NCBI Taxonomy" id="117903"/>
    <lineage>
        <taxon>Eukaryota</taxon>
        <taxon>Metazoa</taxon>
        <taxon>Spiralia</taxon>
        <taxon>Lophotrochozoa</taxon>
        <taxon>Platyhelminthes</taxon>
        <taxon>Monogenea</taxon>
        <taxon>Polyopisthocotylea</taxon>
        <taxon>Polystomatidea</taxon>
        <taxon>Polystomatidae</taxon>
        <taxon>Protopolystoma</taxon>
    </lineage>
</organism>